<feature type="domain" description="Integrase core" evidence="1">
    <location>
        <begin position="48"/>
        <end position="189"/>
    </location>
</feature>
<proteinExistence type="predicted"/>
<evidence type="ECO:0000313" key="3">
    <source>
        <dbReference type="Proteomes" id="UP001152622"/>
    </source>
</evidence>
<dbReference type="OrthoDB" id="10045093at2759"/>
<dbReference type="AlphaFoldDB" id="A0A9Q1IAX2"/>
<evidence type="ECO:0000259" key="1">
    <source>
        <dbReference type="Pfam" id="PF24764"/>
    </source>
</evidence>
<gene>
    <name evidence="2" type="ORF">SKAU_G00410690</name>
</gene>
<dbReference type="InterPro" id="IPR058913">
    <property type="entry name" value="Integrase_dom_put"/>
</dbReference>
<keyword evidence="3" id="KW-1185">Reference proteome</keyword>
<dbReference type="InterPro" id="IPR036397">
    <property type="entry name" value="RNaseH_sf"/>
</dbReference>
<dbReference type="EMBL" id="JAINUF010000022">
    <property type="protein sequence ID" value="KAJ8333750.1"/>
    <property type="molecule type" value="Genomic_DNA"/>
</dbReference>
<protein>
    <recommendedName>
        <fullName evidence="1">Integrase core domain-containing protein</fullName>
    </recommendedName>
</protein>
<dbReference type="PANTHER" id="PTHR46791:SF13">
    <property type="entry name" value="CLR5 DOMAIN-CONTAINING PROTEIN"/>
    <property type="match status" value="1"/>
</dbReference>
<name>A0A9Q1IAX2_SYNKA</name>
<reference evidence="2" key="1">
    <citation type="journal article" date="2023" name="Science">
        <title>Genome structures resolve the early diversification of teleost fishes.</title>
        <authorList>
            <person name="Parey E."/>
            <person name="Louis A."/>
            <person name="Montfort J."/>
            <person name="Bouchez O."/>
            <person name="Roques C."/>
            <person name="Iampietro C."/>
            <person name="Lluch J."/>
            <person name="Castinel A."/>
            <person name="Donnadieu C."/>
            <person name="Desvignes T."/>
            <person name="Floi Bucao C."/>
            <person name="Jouanno E."/>
            <person name="Wen M."/>
            <person name="Mejri S."/>
            <person name="Dirks R."/>
            <person name="Jansen H."/>
            <person name="Henkel C."/>
            <person name="Chen W.J."/>
            <person name="Zahm M."/>
            <person name="Cabau C."/>
            <person name="Klopp C."/>
            <person name="Thompson A.W."/>
            <person name="Robinson-Rechavi M."/>
            <person name="Braasch I."/>
            <person name="Lecointre G."/>
            <person name="Bobe J."/>
            <person name="Postlethwait J.H."/>
            <person name="Berthelot C."/>
            <person name="Roest Crollius H."/>
            <person name="Guiguen Y."/>
        </authorList>
    </citation>
    <scope>NUCLEOTIDE SEQUENCE</scope>
    <source>
        <strain evidence="2">WJC10195</strain>
    </source>
</reference>
<dbReference type="Proteomes" id="UP001152622">
    <property type="component" value="Chromosome 22"/>
</dbReference>
<dbReference type="InterPro" id="IPR012337">
    <property type="entry name" value="RNaseH-like_sf"/>
</dbReference>
<dbReference type="PANTHER" id="PTHR46791">
    <property type="entry name" value="EXPRESSED PROTEIN"/>
    <property type="match status" value="1"/>
</dbReference>
<dbReference type="SUPFAM" id="SSF53098">
    <property type="entry name" value="Ribonuclease H-like"/>
    <property type="match status" value="1"/>
</dbReference>
<comment type="caution">
    <text evidence="2">The sequence shown here is derived from an EMBL/GenBank/DDBJ whole genome shotgun (WGS) entry which is preliminary data.</text>
</comment>
<organism evidence="2 3">
    <name type="scientific">Synaphobranchus kaupii</name>
    <name type="common">Kaup's arrowtooth eel</name>
    <dbReference type="NCBI Taxonomy" id="118154"/>
    <lineage>
        <taxon>Eukaryota</taxon>
        <taxon>Metazoa</taxon>
        <taxon>Chordata</taxon>
        <taxon>Craniata</taxon>
        <taxon>Vertebrata</taxon>
        <taxon>Euteleostomi</taxon>
        <taxon>Actinopterygii</taxon>
        <taxon>Neopterygii</taxon>
        <taxon>Teleostei</taxon>
        <taxon>Anguilliformes</taxon>
        <taxon>Synaphobranchidae</taxon>
        <taxon>Synaphobranchus</taxon>
    </lineage>
</organism>
<accession>A0A9Q1IAX2</accession>
<dbReference type="Pfam" id="PF24764">
    <property type="entry name" value="rva_4"/>
    <property type="match status" value="1"/>
</dbReference>
<dbReference type="Gene3D" id="3.30.420.10">
    <property type="entry name" value="Ribonuclease H-like superfamily/Ribonuclease H"/>
    <property type="match status" value="1"/>
</dbReference>
<dbReference type="GO" id="GO:0003676">
    <property type="term" value="F:nucleic acid binding"/>
    <property type="evidence" value="ECO:0007669"/>
    <property type="project" value="InterPro"/>
</dbReference>
<sequence length="248" mass="28878">MQGYRWLHLCAIQRGYVVSQDTIRQLIKLIDPDGVEHRRAWRLRRRHYRSKGPNALWHMDGYDKLKPYGIAINGCIDGFSRYIVWMEAYNTNNDPKVIADYFTSTIARLEGCPERLRADRGTENGHVENMLVLLRRNHSDCFAGDRSFMYGRSTANQRIESWWGILRRQSAQFWINIFQTLQDDGHFSGDFLDKNLIQFCFLNLVQIVGGKRPETELIMDSDDASFSTILDKRVFSISITIPNFSLTS</sequence>
<evidence type="ECO:0000313" key="2">
    <source>
        <dbReference type="EMBL" id="KAJ8333750.1"/>
    </source>
</evidence>